<name>A0A3N0BKA5_9ACTN</name>
<protein>
    <recommendedName>
        <fullName evidence="3">Regulatory protein RecX</fullName>
    </recommendedName>
</protein>
<evidence type="ECO:0000259" key="6">
    <source>
        <dbReference type="Pfam" id="PF02631"/>
    </source>
</evidence>
<evidence type="ECO:0000313" key="8">
    <source>
        <dbReference type="Proteomes" id="UP000278632"/>
    </source>
</evidence>
<organism evidence="7 8">
    <name type="scientific">Paraeggerthella hongkongensis</name>
    <dbReference type="NCBI Taxonomy" id="230658"/>
    <lineage>
        <taxon>Bacteria</taxon>
        <taxon>Bacillati</taxon>
        <taxon>Actinomycetota</taxon>
        <taxon>Coriobacteriia</taxon>
        <taxon>Eggerthellales</taxon>
        <taxon>Eggerthellaceae</taxon>
        <taxon>Paraeggerthella</taxon>
    </lineage>
</organism>
<dbReference type="Proteomes" id="UP000278632">
    <property type="component" value="Unassembled WGS sequence"/>
</dbReference>
<comment type="subcellular location">
    <subcellularLocation>
        <location evidence="1">Cytoplasm</location>
    </subcellularLocation>
</comment>
<proteinExistence type="inferred from homology"/>
<evidence type="ECO:0000256" key="5">
    <source>
        <dbReference type="SAM" id="MobiDB-lite"/>
    </source>
</evidence>
<feature type="compositionally biased region" description="Basic and acidic residues" evidence="5">
    <location>
        <begin position="49"/>
        <end position="62"/>
    </location>
</feature>
<evidence type="ECO:0000256" key="3">
    <source>
        <dbReference type="ARBA" id="ARBA00018111"/>
    </source>
</evidence>
<dbReference type="GO" id="GO:0006282">
    <property type="term" value="P:regulation of DNA repair"/>
    <property type="evidence" value="ECO:0007669"/>
    <property type="project" value="InterPro"/>
</dbReference>
<dbReference type="PANTHER" id="PTHR33602">
    <property type="entry name" value="REGULATORY PROTEIN RECX FAMILY PROTEIN"/>
    <property type="match status" value="1"/>
</dbReference>
<dbReference type="EMBL" id="QICD01000002">
    <property type="protein sequence ID" value="RNL48347.1"/>
    <property type="molecule type" value="Genomic_DNA"/>
</dbReference>
<evidence type="ECO:0000313" key="7">
    <source>
        <dbReference type="EMBL" id="RNL48347.1"/>
    </source>
</evidence>
<dbReference type="RefSeq" id="WP_123191272.1">
    <property type="nucleotide sequence ID" value="NZ_QICD01000002.1"/>
</dbReference>
<accession>A0A3N0BKA5</accession>
<evidence type="ECO:0000256" key="4">
    <source>
        <dbReference type="ARBA" id="ARBA00022490"/>
    </source>
</evidence>
<dbReference type="PANTHER" id="PTHR33602:SF1">
    <property type="entry name" value="REGULATORY PROTEIN RECX FAMILY PROTEIN"/>
    <property type="match status" value="1"/>
</dbReference>
<gene>
    <name evidence="7" type="ORF">DMP08_01650</name>
</gene>
<keyword evidence="8" id="KW-1185">Reference proteome</keyword>
<dbReference type="InterPro" id="IPR036388">
    <property type="entry name" value="WH-like_DNA-bd_sf"/>
</dbReference>
<keyword evidence="4" id="KW-0963">Cytoplasm</keyword>
<evidence type="ECO:0000256" key="1">
    <source>
        <dbReference type="ARBA" id="ARBA00004496"/>
    </source>
</evidence>
<feature type="domain" description="RecX second three-helical" evidence="6">
    <location>
        <begin position="110"/>
        <end position="144"/>
    </location>
</feature>
<comment type="similarity">
    <text evidence="2">Belongs to the RecX family.</text>
</comment>
<comment type="caution">
    <text evidence="7">The sequence shown here is derived from an EMBL/GenBank/DDBJ whole genome shotgun (WGS) entry which is preliminary data.</text>
</comment>
<feature type="region of interest" description="Disordered" evidence="5">
    <location>
        <begin position="22"/>
        <end position="62"/>
    </location>
</feature>
<dbReference type="GO" id="GO:0005737">
    <property type="term" value="C:cytoplasm"/>
    <property type="evidence" value="ECO:0007669"/>
    <property type="project" value="UniProtKB-SubCell"/>
</dbReference>
<dbReference type="AlphaFoldDB" id="A0A3N0BKA5"/>
<dbReference type="Pfam" id="PF02631">
    <property type="entry name" value="RecX_HTH2"/>
    <property type="match status" value="1"/>
</dbReference>
<dbReference type="InterPro" id="IPR053924">
    <property type="entry name" value="RecX_HTH_2nd"/>
</dbReference>
<sequence length="217" mass="23710">MSHGSDDVKALLRANIAAIESGKRSSLPGARQTASSKRKARPASNESVFADRDKEESDDSPERAFRKIERLACVREQASEALRRRLVREGFCEDAVEEAVARALACGLVDDLRYADVLVRSRLSQGKGRRGIVAELEDLGIAVDEVASLSEGQRVGDDAAEVSRAIALLERKPPRSKNAREAAYRKLIQKGYGSSVASSAARQWHESLRSSQFDQTG</sequence>
<dbReference type="Gene3D" id="1.10.10.10">
    <property type="entry name" value="Winged helix-like DNA-binding domain superfamily/Winged helix DNA-binding domain"/>
    <property type="match status" value="1"/>
</dbReference>
<evidence type="ECO:0000256" key="2">
    <source>
        <dbReference type="ARBA" id="ARBA00009695"/>
    </source>
</evidence>
<dbReference type="OrthoDB" id="3192133at2"/>
<dbReference type="InterPro" id="IPR003783">
    <property type="entry name" value="Regulatory_RecX"/>
</dbReference>
<reference evidence="8" key="1">
    <citation type="submission" date="2018-05" db="EMBL/GenBank/DDBJ databases">
        <title>Genome Sequencing of selected type strains of the family Eggerthellaceae.</title>
        <authorList>
            <person name="Danylec N."/>
            <person name="Stoll D.A."/>
            <person name="Doetsch A."/>
            <person name="Huch M."/>
        </authorList>
    </citation>
    <scope>NUCLEOTIDE SEQUENCE [LARGE SCALE GENOMIC DNA]</scope>
    <source>
        <strain evidence="8">DSM 16106</strain>
    </source>
</reference>